<dbReference type="AlphaFoldDB" id="A0A835E407"/>
<evidence type="ECO:0000313" key="3">
    <source>
        <dbReference type="Proteomes" id="UP000636709"/>
    </source>
</evidence>
<dbReference type="OrthoDB" id="692426at2759"/>
<sequence length="307" mass="32720">MEAREPLPDDLLLEIVTRCDDAATVVRSAAVSKPLRRAILGPGFRHHHLSGLGPTAVLSLSFQPHTASTAAMVPTAHLAVSTTTTTSSPPPSRPSVTIIDSGVLESLEPVASRDGLLVVRRWGDCSGAGLSVRDTLTGDTTSLPSMGLHGRGVFFFPPALLTAAADEHRSFELLAAYSQSGGIKFQIFSSKDATWGAARDIRCHVGIGHLSRAQPAVIGRRVHWLCQRRNQFDLSVLAVDADDAAAETMTTATMTPVPAMFSSRMRPSCQSEELHSHVRLVAMGGQLRLLVAESLAVTMWTLTSPTG</sequence>
<keyword evidence="3" id="KW-1185">Reference proteome</keyword>
<protein>
    <recommendedName>
        <fullName evidence="1">DUF7595 domain-containing protein</fullName>
    </recommendedName>
</protein>
<reference evidence="2" key="1">
    <citation type="submission" date="2020-07" db="EMBL/GenBank/DDBJ databases">
        <title>Genome sequence and genetic diversity analysis of an under-domesticated orphan crop, white fonio (Digitaria exilis).</title>
        <authorList>
            <person name="Bennetzen J.L."/>
            <person name="Chen S."/>
            <person name="Ma X."/>
            <person name="Wang X."/>
            <person name="Yssel A.E.J."/>
            <person name="Chaluvadi S.R."/>
            <person name="Johnson M."/>
            <person name="Gangashetty P."/>
            <person name="Hamidou F."/>
            <person name="Sanogo M.D."/>
            <person name="Zwaenepoel A."/>
            <person name="Wallace J."/>
            <person name="Van De Peer Y."/>
            <person name="Van Deynze A."/>
        </authorList>
    </citation>
    <scope>NUCLEOTIDE SEQUENCE</scope>
    <source>
        <tissue evidence="2">Leaves</tissue>
    </source>
</reference>
<dbReference type="Proteomes" id="UP000636709">
    <property type="component" value="Unassembled WGS sequence"/>
</dbReference>
<gene>
    <name evidence="2" type="ORF">HU200_058612</name>
</gene>
<dbReference type="PANTHER" id="PTHR35828:SF28">
    <property type="entry name" value="F-BOX DOMAIN CONTAINING PROTEIN"/>
    <property type="match status" value="1"/>
</dbReference>
<name>A0A835E407_9POAL</name>
<dbReference type="SUPFAM" id="SSF81383">
    <property type="entry name" value="F-box domain"/>
    <property type="match status" value="1"/>
</dbReference>
<evidence type="ECO:0000313" key="2">
    <source>
        <dbReference type="EMBL" id="KAF8659400.1"/>
    </source>
</evidence>
<feature type="domain" description="DUF7595" evidence="1">
    <location>
        <begin position="85"/>
        <end position="304"/>
    </location>
</feature>
<dbReference type="EMBL" id="JACEFO010002462">
    <property type="protein sequence ID" value="KAF8659400.1"/>
    <property type="molecule type" value="Genomic_DNA"/>
</dbReference>
<dbReference type="InterPro" id="IPR036047">
    <property type="entry name" value="F-box-like_dom_sf"/>
</dbReference>
<accession>A0A835E407</accession>
<dbReference type="InterPro" id="IPR056016">
    <property type="entry name" value="DUF7595"/>
</dbReference>
<dbReference type="Pfam" id="PF24523">
    <property type="entry name" value="DUF7595"/>
    <property type="match status" value="1"/>
</dbReference>
<evidence type="ECO:0000259" key="1">
    <source>
        <dbReference type="Pfam" id="PF24523"/>
    </source>
</evidence>
<organism evidence="2 3">
    <name type="scientific">Digitaria exilis</name>
    <dbReference type="NCBI Taxonomy" id="1010633"/>
    <lineage>
        <taxon>Eukaryota</taxon>
        <taxon>Viridiplantae</taxon>
        <taxon>Streptophyta</taxon>
        <taxon>Embryophyta</taxon>
        <taxon>Tracheophyta</taxon>
        <taxon>Spermatophyta</taxon>
        <taxon>Magnoliopsida</taxon>
        <taxon>Liliopsida</taxon>
        <taxon>Poales</taxon>
        <taxon>Poaceae</taxon>
        <taxon>PACMAD clade</taxon>
        <taxon>Panicoideae</taxon>
        <taxon>Panicodae</taxon>
        <taxon>Paniceae</taxon>
        <taxon>Anthephorinae</taxon>
        <taxon>Digitaria</taxon>
    </lineage>
</organism>
<proteinExistence type="predicted"/>
<dbReference type="PANTHER" id="PTHR35828">
    <property type="entry name" value="OS08G0203800 PROTEIN-RELATED"/>
    <property type="match status" value="1"/>
</dbReference>
<comment type="caution">
    <text evidence="2">The sequence shown here is derived from an EMBL/GenBank/DDBJ whole genome shotgun (WGS) entry which is preliminary data.</text>
</comment>